<gene>
    <name evidence="1" type="ORF">EA472_00580</name>
</gene>
<comment type="caution">
    <text evidence="1">The sequence shown here is derived from an EMBL/GenBank/DDBJ whole genome shotgun (WGS) entry which is preliminary data.</text>
</comment>
<evidence type="ECO:0008006" key="3">
    <source>
        <dbReference type="Google" id="ProtNLM"/>
    </source>
</evidence>
<name>A0A3N6MIQ6_NATCH</name>
<proteinExistence type="predicted"/>
<evidence type="ECO:0000313" key="2">
    <source>
        <dbReference type="Proteomes" id="UP000281431"/>
    </source>
</evidence>
<reference evidence="1 2" key="1">
    <citation type="submission" date="2018-10" db="EMBL/GenBank/DDBJ databases">
        <title>Natrarchaeobius chitinivorans gen. nov., sp. nov., and Natrarchaeobius haloalkaliphilus sp. nov., alkaliphilic, chitin-utilizing haloarchaea from hypersaline alkaline lakes.</title>
        <authorList>
            <person name="Sorokin D.Y."/>
            <person name="Elcheninov A.G."/>
            <person name="Kostrikina N.A."/>
            <person name="Bale N.J."/>
            <person name="Sinninghe Damste J.S."/>
            <person name="Khijniak T.V."/>
            <person name="Kublanov I.V."/>
            <person name="Toshchakov S.V."/>
        </authorList>
    </citation>
    <scope>NUCLEOTIDE SEQUENCE [LARGE SCALE GENOMIC DNA]</scope>
    <source>
        <strain evidence="1 2">AArcht7</strain>
    </source>
</reference>
<sequence>MESKSGNMGVERATFAQTLDTLKREGSNLLLVGSGTADAHTAACHRLCGESAGASRYRVVVTEDASQRAHNDCPASEPTVTIEFPVDDRTTEGETSGDERTSLGRLGLEIIETIDEFDTDAGGLEPSELRVCVDSLVSLLQNYDTEEVFRLLHVTTSRIDQSRGMGHYHLAVSRDHEAVSLLEPMFDAVVELRTRDGVHEQQWHLRDRDAKTDWVHL</sequence>
<dbReference type="AlphaFoldDB" id="A0A3N6MIQ6"/>
<dbReference type="OrthoDB" id="252760at2157"/>
<protein>
    <recommendedName>
        <fullName evidence="3">KaiC-like domain-containing protein</fullName>
    </recommendedName>
</protein>
<dbReference type="Proteomes" id="UP000281431">
    <property type="component" value="Unassembled WGS sequence"/>
</dbReference>
<accession>A0A3N6MIQ6</accession>
<dbReference type="Pfam" id="PF24336">
    <property type="entry name" value="DUF7504"/>
    <property type="match status" value="1"/>
</dbReference>
<organism evidence="1 2">
    <name type="scientific">Natrarchaeobius chitinivorans</name>
    <dbReference type="NCBI Taxonomy" id="1679083"/>
    <lineage>
        <taxon>Archaea</taxon>
        <taxon>Methanobacteriati</taxon>
        <taxon>Methanobacteriota</taxon>
        <taxon>Stenosarchaea group</taxon>
        <taxon>Halobacteria</taxon>
        <taxon>Halobacteriales</taxon>
        <taxon>Natrialbaceae</taxon>
        <taxon>Natrarchaeobius</taxon>
    </lineage>
</organism>
<keyword evidence="2" id="KW-1185">Reference proteome</keyword>
<dbReference type="InterPro" id="IPR055927">
    <property type="entry name" value="DUF7504"/>
</dbReference>
<dbReference type="EMBL" id="REFZ01000001">
    <property type="protein sequence ID" value="RQH03128.1"/>
    <property type="molecule type" value="Genomic_DNA"/>
</dbReference>
<evidence type="ECO:0000313" key="1">
    <source>
        <dbReference type="EMBL" id="RQH03128.1"/>
    </source>
</evidence>